<sequence>MSVVLVAAAILLLALWAGTSSRGKPLPPGPNTLPFLGNLHLVPKTGIHLRYTKWAQSYGSIFSIKIGRWPMIVLSTAADAGRLMDKRSLHYSNRPPSYAIGNLVFQGNHPMFMNANEAWKLRRKLYHQILQESRCNKDHIRLVEAESAQLVRDIALAPNDLMLHPGRYSNSITMSLVFGIRTESYNTPHYLKLRELMTNLISLGEIGATPPVEILPVLKYLPERFWGNWKTKARLLRERVFELYSPLVNRVVERRNMGKRLDSFLDGVLDQQEELGLSRDAIDVMCGNLLEGGTDTMATLTLTLAQSMALNPHIQREIHDHIDSVIEEGRMPCWKDYERLPYVAMVVKELHRWRPPAPAGFPHVVDKDDEVDGLRIPKGSAVIMNIWGQTQLASVYANSGDYQKRDHFGYGIGRRICPGIHLAERALFLAVARIMWAFAFRPKKDAAGKAIPIDVDPATGYSDGFLNQCRPFEVDITIRSPKRLEVVLASFAEAEAKVFSTFS</sequence>
<reference evidence="1" key="1">
    <citation type="submission" date="2022-12" db="EMBL/GenBank/DDBJ databases">
        <title>Genome Sequence of Lasiodiplodia mahajangana.</title>
        <authorList>
            <person name="Buettner E."/>
        </authorList>
    </citation>
    <scope>NUCLEOTIDE SEQUENCE</scope>
    <source>
        <strain evidence="1">VT137</strain>
    </source>
</reference>
<name>A0ACC2JCI2_9PEZI</name>
<dbReference type="EMBL" id="JAPUUL010002534">
    <property type="protein sequence ID" value="KAJ8125156.1"/>
    <property type="molecule type" value="Genomic_DNA"/>
</dbReference>
<gene>
    <name evidence="1" type="ORF">O1611_g8484</name>
</gene>
<evidence type="ECO:0000313" key="2">
    <source>
        <dbReference type="Proteomes" id="UP001153332"/>
    </source>
</evidence>
<protein>
    <submittedName>
        <fullName evidence="1">Uncharacterized protein</fullName>
    </submittedName>
</protein>
<organism evidence="1 2">
    <name type="scientific">Lasiodiplodia mahajangana</name>
    <dbReference type="NCBI Taxonomy" id="1108764"/>
    <lineage>
        <taxon>Eukaryota</taxon>
        <taxon>Fungi</taxon>
        <taxon>Dikarya</taxon>
        <taxon>Ascomycota</taxon>
        <taxon>Pezizomycotina</taxon>
        <taxon>Dothideomycetes</taxon>
        <taxon>Dothideomycetes incertae sedis</taxon>
        <taxon>Botryosphaeriales</taxon>
        <taxon>Botryosphaeriaceae</taxon>
        <taxon>Lasiodiplodia</taxon>
    </lineage>
</organism>
<dbReference type="Proteomes" id="UP001153332">
    <property type="component" value="Unassembled WGS sequence"/>
</dbReference>
<comment type="caution">
    <text evidence="1">The sequence shown here is derived from an EMBL/GenBank/DDBJ whole genome shotgun (WGS) entry which is preliminary data.</text>
</comment>
<accession>A0ACC2JCI2</accession>
<proteinExistence type="predicted"/>
<keyword evidence="2" id="KW-1185">Reference proteome</keyword>
<evidence type="ECO:0000313" key="1">
    <source>
        <dbReference type="EMBL" id="KAJ8125156.1"/>
    </source>
</evidence>